<dbReference type="PANTHER" id="PTHR34209">
    <property type="entry name" value="RHODANESE/CELL CYCLE CONTROL PHOSPHATASE SUPERFAMILY PROTEIN"/>
    <property type="match status" value="1"/>
</dbReference>
<feature type="compositionally biased region" description="Polar residues" evidence="1">
    <location>
        <begin position="927"/>
        <end position="947"/>
    </location>
</feature>
<protein>
    <recommendedName>
        <fullName evidence="2">Rhodanese domain-containing protein</fullName>
    </recommendedName>
</protein>
<dbReference type="SUPFAM" id="SSF52821">
    <property type="entry name" value="Rhodanese/Cell cycle control phosphatase"/>
    <property type="match status" value="1"/>
</dbReference>
<dbReference type="PANTHER" id="PTHR34209:SF3">
    <property type="entry name" value="RHODANESE_CELL CYCLE CONTROL PHOSPHATASE SUPERFAMILY PROTEIN"/>
    <property type="match status" value="1"/>
</dbReference>
<dbReference type="Pfam" id="PF00581">
    <property type="entry name" value="Rhodanese"/>
    <property type="match status" value="1"/>
</dbReference>
<gene>
    <name evidence="3" type="ORF">CBR_g30747</name>
</gene>
<dbReference type="InterPro" id="IPR036873">
    <property type="entry name" value="Rhodanese-like_dom_sf"/>
</dbReference>
<comment type="caution">
    <text evidence="3">The sequence shown here is derived from an EMBL/GenBank/DDBJ whole genome shotgun (WGS) entry which is preliminary data.</text>
</comment>
<feature type="compositionally biased region" description="Gly residues" evidence="1">
    <location>
        <begin position="399"/>
        <end position="410"/>
    </location>
</feature>
<dbReference type="GO" id="GO:0009704">
    <property type="term" value="P:de-etiolation"/>
    <property type="evidence" value="ECO:0007669"/>
    <property type="project" value="InterPro"/>
</dbReference>
<dbReference type="SMART" id="SM00450">
    <property type="entry name" value="RHOD"/>
    <property type="match status" value="1"/>
</dbReference>
<feature type="region of interest" description="Disordered" evidence="1">
    <location>
        <begin position="388"/>
        <end position="459"/>
    </location>
</feature>
<reference evidence="3 4" key="1">
    <citation type="journal article" date="2018" name="Cell">
        <title>The Chara Genome: Secondary Complexity and Implications for Plant Terrestrialization.</title>
        <authorList>
            <person name="Nishiyama T."/>
            <person name="Sakayama H."/>
            <person name="Vries J.D."/>
            <person name="Buschmann H."/>
            <person name="Saint-Marcoux D."/>
            <person name="Ullrich K.K."/>
            <person name="Haas F.B."/>
            <person name="Vanderstraeten L."/>
            <person name="Becker D."/>
            <person name="Lang D."/>
            <person name="Vosolsobe S."/>
            <person name="Rombauts S."/>
            <person name="Wilhelmsson P.K.I."/>
            <person name="Janitza P."/>
            <person name="Kern R."/>
            <person name="Heyl A."/>
            <person name="Rumpler F."/>
            <person name="Villalobos L.I.A.C."/>
            <person name="Clay J.M."/>
            <person name="Skokan R."/>
            <person name="Toyoda A."/>
            <person name="Suzuki Y."/>
            <person name="Kagoshima H."/>
            <person name="Schijlen E."/>
            <person name="Tajeshwar N."/>
            <person name="Catarino B."/>
            <person name="Hetherington A.J."/>
            <person name="Saltykova A."/>
            <person name="Bonnot C."/>
            <person name="Breuninger H."/>
            <person name="Symeonidi A."/>
            <person name="Radhakrishnan G.V."/>
            <person name="Van Nieuwerburgh F."/>
            <person name="Deforce D."/>
            <person name="Chang C."/>
            <person name="Karol K.G."/>
            <person name="Hedrich R."/>
            <person name="Ulvskov P."/>
            <person name="Glockner G."/>
            <person name="Delwiche C.F."/>
            <person name="Petrasek J."/>
            <person name="Van de Peer Y."/>
            <person name="Friml J."/>
            <person name="Beilby M."/>
            <person name="Dolan L."/>
            <person name="Kohara Y."/>
            <person name="Sugano S."/>
            <person name="Fujiyama A."/>
            <person name="Delaux P.-M."/>
            <person name="Quint M."/>
            <person name="TheiBen G."/>
            <person name="Hagemann M."/>
            <person name="Harholt J."/>
            <person name="Dunand C."/>
            <person name="Zachgo S."/>
            <person name="Langdale J."/>
            <person name="Maumus F."/>
            <person name="Straeten D.V.D."/>
            <person name="Gould S.B."/>
            <person name="Rensing S.A."/>
        </authorList>
    </citation>
    <scope>NUCLEOTIDE SEQUENCE [LARGE SCALE GENOMIC DNA]</scope>
    <source>
        <strain evidence="3 4">S276</strain>
    </source>
</reference>
<evidence type="ECO:0000313" key="3">
    <source>
        <dbReference type="EMBL" id="GBG80379.1"/>
    </source>
</evidence>
<dbReference type="Proteomes" id="UP000265515">
    <property type="component" value="Unassembled WGS sequence"/>
</dbReference>
<dbReference type="Gene3D" id="3.40.250.10">
    <property type="entry name" value="Rhodanese-like domain"/>
    <property type="match status" value="1"/>
</dbReference>
<proteinExistence type="predicted"/>
<feature type="region of interest" description="Disordered" evidence="1">
    <location>
        <begin position="141"/>
        <end position="160"/>
    </location>
</feature>
<sequence length="947" mass="98361">MASSTVVVSSAMVAAESQTHSIGCTKARGGVLGTCHVYRTQATTLSNSTSASGIVRARSCRCAVPVRGHDVAGSSDSCWQRHCLNTTKSATHGRSKWLLKCDVQQRGVGGGKRGETLLVRGSGEEGNGQATTTTACTVAEGEHGLSSSGSSNSCEERREASRSHTRSCPLGHVFAAAAAGVLIVSSPADASATQWLSESAAISPSSERPLSSKQLRVLGEGELLLHHNITFPRLAFDAAFPRIALADAPGLVADAEPNGETNAAVPIEQETDVLKLLKQAMEESRTEGASSGSGSVLVPEDTRQEEIGDSAAKSIEKEDVMSASADESSIAATSVEPAEEEAASASNADELASNSATAAAPASVTPSTANELVEDAASVDLLRAQKEGLTQPGQSTSLGEGGGGGGGGVDGSLQEALPAAAAPAASEESEEAPASAFDDVTGGVESSEPDSESTYYQSATQSVSNVVNDAAESINSSVENAIDNIVRSYRSFIESVRSEVNLSVDNVGSGLTDAQQGLVGSLEESSRYFLETLATTKEKSFAAVRGTFLELYEKLTASLPPEGREAVDKLAENAAAGVGLLDAVVSKVGQVVVTTEEAVGLDPKDPLVVLAPWLGLGVFLGTSFWQSRYGGYSGDLTPELAVKLLRQQSNVALVDVRSQEERERDGVPDLRRSARYKTAAVEFSKVEGAERNMFKNADETDNLITAAKIANLKIVKSGTQVIVLDSNGSMSKEIARAITKLGRRRAYQVDGGFAAWQKSGLRVKAEGAVSPLQVLKEEAEAIIEESEVKPTPVGIAAVALGFVAAGYALYEWEKSLQLIGLLGTIQRVSRKAPTETRCPVLGTAPRLILKPFLFMQQGLVWALARVESSEPVLATSPNILEVQGKVMSAAAKLDSSSAASAGSSDNEGGNVGGNDGGEEGEEESEMATVTSAQTSSSEAADSQTSEP</sequence>
<dbReference type="GO" id="GO:0071277">
    <property type="term" value="P:cellular response to calcium ion"/>
    <property type="evidence" value="ECO:0007669"/>
    <property type="project" value="InterPro"/>
</dbReference>
<dbReference type="Gramene" id="GBG80379">
    <property type="protein sequence ID" value="GBG80379"/>
    <property type="gene ID" value="CBR_g30747"/>
</dbReference>
<feature type="compositionally biased region" description="Low complexity" evidence="1">
    <location>
        <begin position="415"/>
        <end position="436"/>
    </location>
</feature>
<dbReference type="Gene3D" id="1.20.120.20">
    <property type="entry name" value="Apolipoprotein"/>
    <property type="match status" value="1"/>
</dbReference>
<accession>A0A388LDJ6</accession>
<feature type="compositionally biased region" description="Low complexity" evidence="1">
    <location>
        <begin position="144"/>
        <end position="153"/>
    </location>
</feature>
<feature type="compositionally biased region" description="Low complexity" evidence="1">
    <location>
        <begin position="895"/>
        <end position="908"/>
    </location>
</feature>
<organism evidence="3 4">
    <name type="scientific">Chara braunii</name>
    <name type="common">Braun's stonewort</name>
    <dbReference type="NCBI Taxonomy" id="69332"/>
    <lineage>
        <taxon>Eukaryota</taxon>
        <taxon>Viridiplantae</taxon>
        <taxon>Streptophyta</taxon>
        <taxon>Charophyceae</taxon>
        <taxon>Charales</taxon>
        <taxon>Characeae</taxon>
        <taxon>Chara</taxon>
    </lineage>
</organism>
<dbReference type="EMBL" id="BFEA01000344">
    <property type="protein sequence ID" value="GBG80379.1"/>
    <property type="molecule type" value="Genomic_DNA"/>
</dbReference>
<dbReference type="GO" id="GO:0090333">
    <property type="term" value="P:regulation of stomatal closure"/>
    <property type="evidence" value="ECO:0007669"/>
    <property type="project" value="InterPro"/>
</dbReference>
<dbReference type="CDD" id="cd00158">
    <property type="entry name" value="RHOD"/>
    <property type="match status" value="1"/>
</dbReference>
<dbReference type="STRING" id="69332.A0A388LDJ6"/>
<feature type="region of interest" description="Disordered" evidence="1">
    <location>
        <begin position="895"/>
        <end position="947"/>
    </location>
</feature>
<name>A0A388LDJ6_CHABU</name>
<dbReference type="PROSITE" id="PS50206">
    <property type="entry name" value="RHODANESE_3"/>
    <property type="match status" value="1"/>
</dbReference>
<dbReference type="OrthoDB" id="551300at2759"/>
<dbReference type="OMA" id="THSIGCT"/>
<feature type="compositionally biased region" description="Acidic residues" evidence="1">
    <location>
        <begin position="916"/>
        <end position="925"/>
    </location>
</feature>
<dbReference type="AlphaFoldDB" id="A0A388LDJ6"/>
<dbReference type="InterPro" id="IPR044690">
    <property type="entry name" value="CAS_plant"/>
</dbReference>
<feature type="compositionally biased region" description="Low complexity" evidence="1">
    <location>
        <begin position="343"/>
        <end position="368"/>
    </location>
</feature>
<evidence type="ECO:0000259" key="2">
    <source>
        <dbReference type="PROSITE" id="PS50206"/>
    </source>
</evidence>
<evidence type="ECO:0000256" key="1">
    <source>
        <dbReference type="SAM" id="MobiDB-lite"/>
    </source>
</evidence>
<feature type="region of interest" description="Disordered" evidence="1">
    <location>
        <begin position="281"/>
        <end position="368"/>
    </location>
</feature>
<feature type="domain" description="Rhodanese" evidence="2">
    <location>
        <begin position="647"/>
        <end position="765"/>
    </location>
</feature>
<evidence type="ECO:0000313" key="4">
    <source>
        <dbReference type="Proteomes" id="UP000265515"/>
    </source>
</evidence>
<dbReference type="InterPro" id="IPR001763">
    <property type="entry name" value="Rhodanese-like_dom"/>
</dbReference>
<keyword evidence="4" id="KW-1185">Reference proteome</keyword>